<sequence>MAFKVLIIDDDIDLCYALKSYLINKGLSVFAVHNLKDAVKVLNYEYLDLIVSDIMLPNVDGYKLVEILKSMKLFNQLPFIFLTAKGLTKDKIHGYDIGCSAYLSKPFNPDELLSIINNLLNYSEKQYDLHQFIDLSKKNLNFIEFSVKEQIIVNLATQGFMNKELGNYLNINIRNIEKYVSKLLSKTKTNNRTELLIFILQNYLST</sequence>
<reference evidence="6" key="1">
    <citation type="journal article" date="2023" name="J. Phycol.">
        <title>Revised classification of the Cyanidiophyceae based on plastid genome data with descriptions of the Cavernulicolales ord. nov. and Galdieriales ord. nov. (Rhodophyta).</title>
        <authorList>
            <person name="Park S.I."/>
            <person name="Cho C.H."/>
            <person name="Ciniglia C."/>
            <person name="Huang T.Y."/>
            <person name="Liu S.L."/>
            <person name="Bustamante D.E."/>
            <person name="Calderon M.S."/>
            <person name="Mansilla A."/>
            <person name="McDermott T."/>
            <person name="Andersen R.A."/>
            <person name="Yoon H.S."/>
        </authorList>
    </citation>
    <scope>NUCLEOTIDE SEQUENCE</scope>
</reference>
<dbReference type="Pfam" id="PF00072">
    <property type="entry name" value="Response_reg"/>
    <property type="match status" value="1"/>
</dbReference>
<dbReference type="GO" id="GO:0000160">
    <property type="term" value="P:phosphorelay signal transduction system"/>
    <property type="evidence" value="ECO:0007669"/>
    <property type="project" value="InterPro"/>
</dbReference>
<keyword evidence="1 3" id="KW-0597">Phosphoprotein</keyword>
<dbReference type="Gene3D" id="1.10.10.10">
    <property type="entry name" value="Winged helix-like DNA-binding domain superfamily/Winged helix DNA-binding domain"/>
    <property type="match status" value="1"/>
</dbReference>
<dbReference type="CDD" id="cd06170">
    <property type="entry name" value="LuxR_C_like"/>
    <property type="match status" value="1"/>
</dbReference>
<keyword evidence="6" id="KW-0934">Plastid</keyword>
<dbReference type="GO" id="GO:0003677">
    <property type="term" value="F:DNA binding"/>
    <property type="evidence" value="ECO:0007669"/>
    <property type="project" value="UniProtKB-KW"/>
</dbReference>
<dbReference type="EMBL" id="OP616817">
    <property type="protein sequence ID" value="WDB00059.1"/>
    <property type="molecule type" value="Genomic_DNA"/>
</dbReference>
<proteinExistence type="predicted"/>
<dbReference type="PANTHER" id="PTHR44591">
    <property type="entry name" value="STRESS RESPONSE REGULATOR PROTEIN 1"/>
    <property type="match status" value="1"/>
</dbReference>
<dbReference type="Pfam" id="PF00196">
    <property type="entry name" value="GerE"/>
    <property type="match status" value="1"/>
</dbReference>
<dbReference type="PROSITE" id="PS50043">
    <property type="entry name" value="HTH_LUXR_2"/>
    <property type="match status" value="1"/>
</dbReference>
<geneLocation type="plastid" evidence="6"/>
<feature type="domain" description="Response regulatory" evidence="5">
    <location>
        <begin position="4"/>
        <end position="120"/>
    </location>
</feature>
<dbReference type="InterPro" id="IPR001789">
    <property type="entry name" value="Sig_transdc_resp-reg_receiver"/>
</dbReference>
<dbReference type="SUPFAM" id="SSF52172">
    <property type="entry name" value="CheY-like"/>
    <property type="match status" value="1"/>
</dbReference>
<dbReference type="GO" id="GO:0006355">
    <property type="term" value="P:regulation of DNA-templated transcription"/>
    <property type="evidence" value="ECO:0007669"/>
    <property type="project" value="InterPro"/>
</dbReference>
<accession>A0A9Y1MY38</accession>
<dbReference type="InterPro" id="IPR011006">
    <property type="entry name" value="CheY-like_superfamily"/>
</dbReference>
<evidence type="ECO:0000256" key="3">
    <source>
        <dbReference type="PROSITE-ProRule" id="PRU00169"/>
    </source>
</evidence>
<protein>
    <submittedName>
        <fullName evidence="6">Regulatory component of sensory transduction system</fullName>
    </submittedName>
</protein>
<evidence type="ECO:0000256" key="2">
    <source>
        <dbReference type="ARBA" id="ARBA00023125"/>
    </source>
</evidence>
<feature type="domain" description="HTH luxR-type" evidence="4">
    <location>
        <begin position="138"/>
        <end position="203"/>
    </location>
</feature>
<dbReference type="SMART" id="SM00448">
    <property type="entry name" value="REC"/>
    <property type="match status" value="1"/>
</dbReference>
<feature type="modified residue" description="4-aspartylphosphate" evidence="3">
    <location>
        <position position="53"/>
    </location>
</feature>
<dbReference type="AlphaFoldDB" id="A0A9Y1MY38"/>
<keyword evidence="2" id="KW-0238">DNA-binding</keyword>
<dbReference type="Gene3D" id="3.40.50.2300">
    <property type="match status" value="1"/>
</dbReference>
<evidence type="ECO:0000259" key="4">
    <source>
        <dbReference type="PROSITE" id="PS50043"/>
    </source>
</evidence>
<gene>
    <name evidence="6" type="primary">ompR</name>
    <name evidence="6" type="ORF">CspTHAL103_134</name>
</gene>
<evidence type="ECO:0000313" key="6">
    <source>
        <dbReference type="EMBL" id="WDB00059.1"/>
    </source>
</evidence>
<dbReference type="InterPro" id="IPR036388">
    <property type="entry name" value="WH-like_DNA-bd_sf"/>
</dbReference>
<evidence type="ECO:0000256" key="1">
    <source>
        <dbReference type="ARBA" id="ARBA00022553"/>
    </source>
</evidence>
<dbReference type="PANTHER" id="PTHR44591:SF3">
    <property type="entry name" value="RESPONSE REGULATORY DOMAIN-CONTAINING PROTEIN"/>
    <property type="match status" value="1"/>
</dbReference>
<organism evidence="6">
    <name type="scientific">Cyanidium sp. THAL103</name>
    <dbReference type="NCBI Taxonomy" id="3027999"/>
    <lineage>
        <taxon>Eukaryota</taxon>
        <taxon>Rhodophyta</taxon>
        <taxon>Bangiophyceae</taxon>
        <taxon>Cyanidiales</taxon>
        <taxon>Cyanidiaceae</taxon>
        <taxon>Cyanidium</taxon>
    </lineage>
</organism>
<name>A0A9Y1MY38_9RHOD</name>
<dbReference type="SUPFAM" id="SSF46894">
    <property type="entry name" value="C-terminal effector domain of the bipartite response regulators"/>
    <property type="match status" value="1"/>
</dbReference>
<dbReference type="InterPro" id="IPR000792">
    <property type="entry name" value="Tscrpt_reg_LuxR_C"/>
</dbReference>
<dbReference type="InterPro" id="IPR050595">
    <property type="entry name" value="Bact_response_regulator"/>
</dbReference>
<evidence type="ECO:0000259" key="5">
    <source>
        <dbReference type="PROSITE" id="PS50110"/>
    </source>
</evidence>
<dbReference type="SMART" id="SM00421">
    <property type="entry name" value="HTH_LUXR"/>
    <property type="match status" value="1"/>
</dbReference>
<dbReference type="InterPro" id="IPR016032">
    <property type="entry name" value="Sig_transdc_resp-reg_C-effctor"/>
</dbReference>
<dbReference type="PROSITE" id="PS50110">
    <property type="entry name" value="RESPONSE_REGULATORY"/>
    <property type="match status" value="1"/>
</dbReference>